<feature type="transmembrane region" description="Helical" evidence="6">
    <location>
        <begin position="309"/>
        <end position="331"/>
    </location>
</feature>
<evidence type="ECO:0000256" key="4">
    <source>
        <dbReference type="ARBA" id="ARBA00022989"/>
    </source>
</evidence>
<protein>
    <submittedName>
        <fullName evidence="8">MMPL family transporter</fullName>
    </submittedName>
</protein>
<gene>
    <name evidence="8" type="ORF">I0C86_05495</name>
</gene>
<evidence type="ECO:0000256" key="1">
    <source>
        <dbReference type="ARBA" id="ARBA00004651"/>
    </source>
</evidence>
<proteinExistence type="predicted"/>
<keyword evidence="5 6" id="KW-0472">Membrane</keyword>
<dbReference type="PANTHER" id="PTHR33406:SF13">
    <property type="entry name" value="MEMBRANE PROTEIN YDFJ"/>
    <property type="match status" value="1"/>
</dbReference>
<comment type="caution">
    <text evidence="8">The sequence shown here is derived from an EMBL/GenBank/DDBJ whole genome shotgun (WGS) entry which is preliminary data.</text>
</comment>
<feature type="transmembrane region" description="Helical" evidence="6">
    <location>
        <begin position="650"/>
        <end position="670"/>
    </location>
</feature>
<feature type="transmembrane region" description="Helical" evidence="6">
    <location>
        <begin position="205"/>
        <end position="227"/>
    </location>
</feature>
<feature type="transmembrane region" description="Helical" evidence="6">
    <location>
        <begin position="571"/>
        <end position="593"/>
    </location>
</feature>
<evidence type="ECO:0000256" key="6">
    <source>
        <dbReference type="SAM" id="Phobius"/>
    </source>
</evidence>
<keyword evidence="2" id="KW-1003">Cell membrane</keyword>
<reference evidence="8 9" key="1">
    <citation type="submission" date="2020-11" db="EMBL/GenBank/DDBJ databases">
        <title>A novel isolate from a Black sea contaminated sediment with potential to produce alkanes: Plantactinospora alkalitolerans sp. nov.</title>
        <authorList>
            <person name="Carro L."/>
            <person name="Veyisoglu A."/>
            <person name="Guven K."/>
            <person name="Schumann P."/>
            <person name="Klenk H.-P."/>
            <person name="Sahin N."/>
        </authorList>
    </citation>
    <scope>NUCLEOTIDE SEQUENCE [LARGE SCALE GENOMIC DNA]</scope>
    <source>
        <strain evidence="8 9">S1510</strain>
    </source>
</reference>
<organism evidence="8 9">
    <name type="scientific">Plantactinospora alkalitolerans</name>
    <dbReference type="NCBI Taxonomy" id="2789879"/>
    <lineage>
        <taxon>Bacteria</taxon>
        <taxon>Bacillati</taxon>
        <taxon>Actinomycetota</taxon>
        <taxon>Actinomycetes</taxon>
        <taxon>Micromonosporales</taxon>
        <taxon>Micromonosporaceae</taxon>
        <taxon>Plantactinospora</taxon>
    </lineage>
</organism>
<keyword evidence="9" id="KW-1185">Reference proteome</keyword>
<feature type="transmembrane region" description="Helical" evidence="6">
    <location>
        <begin position="504"/>
        <end position="525"/>
    </location>
</feature>
<evidence type="ECO:0000313" key="8">
    <source>
        <dbReference type="EMBL" id="MBF9128447.1"/>
    </source>
</evidence>
<dbReference type="PANTHER" id="PTHR33406">
    <property type="entry name" value="MEMBRANE PROTEIN MJ1562-RELATED"/>
    <property type="match status" value="1"/>
</dbReference>
<evidence type="ECO:0000256" key="5">
    <source>
        <dbReference type="ARBA" id="ARBA00023136"/>
    </source>
</evidence>
<dbReference type="InterPro" id="IPR000731">
    <property type="entry name" value="SSD"/>
</dbReference>
<feature type="domain" description="SSD" evidence="7">
    <location>
        <begin position="202"/>
        <end position="332"/>
    </location>
</feature>
<dbReference type="SUPFAM" id="SSF82866">
    <property type="entry name" value="Multidrug efflux transporter AcrB transmembrane domain"/>
    <property type="match status" value="2"/>
</dbReference>
<feature type="transmembrane region" description="Helical" evidence="6">
    <location>
        <begin position="614"/>
        <end position="638"/>
    </location>
</feature>
<dbReference type="EMBL" id="JADPUN010000076">
    <property type="protein sequence ID" value="MBF9128447.1"/>
    <property type="molecule type" value="Genomic_DNA"/>
</dbReference>
<sequence length="711" mass="74691">MGTWTEWVLRYRKTVVLFWLVLTALGGALAGRTVDALGFEFALPGQPGYEANREILQRFGTGGAYEPLVLTVTVPPDRSLREPQTRQEFSTMVERARAALPGARVLAYPGTDDPALLADGGRTTFALVYPRPVPGPEPYAQALPVLESVTAGATVAGAPAQVTGIAALETATGEGDRGVLVEVLLGAGGALVVLALVFASLLAGVPLLVATVSILTSFLCLLGLTTVTEVSFVVQYLVALIGLGVAIDYALLIVMRWREERAHGAENVDAVRAAMLTAGRSVVFSGVTVAVSLAALIVVPVPFMRGIGYGGLLIPLLSVAVATTLLPVLLARFGPRLEWPRRAPRDPRSARWARIATAMTRRPVLAATAATILLLAMAAPVLTLRLGAPAVGSYPTDDPAGRASATLADAGVPPGALRPVEVLSTDSGAVVQRLRDLPGVAAVLAPTGPGWQVADSTLVQVWTAGDPAGGAGVATIDRIRSAVDDIPGAQVGGRPVEDMDLVSALYDSAPIVLSVIVVLTLLLLARALRSVVLPIKALLLNVVSIGAAYGVTVLIWQHGWLTQVLFGMEPVGAIIAWVPIAVFAFLFGLSMDYELFILARMREEYDRHGSTNRAVVDGISYTGRLVTSASLILFLAFVALSTVPTVEVRILATALALGIAIDAVVVRSVLAPALVTLLDRANWWLPAPLAKLLRTAPEQRTEPEPVSTTHR</sequence>
<feature type="transmembrane region" description="Helical" evidence="6">
    <location>
        <begin position="282"/>
        <end position="303"/>
    </location>
</feature>
<keyword evidence="3 6" id="KW-0812">Transmembrane</keyword>
<dbReference type="InterPro" id="IPR050545">
    <property type="entry name" value="Mycobact_MmpL"/>
</dbReference>
<dbReference type="RefSeq" id="WP_196200098.1">
    <property type="nucleotide sequence ID" value="NZ_JADPUN010000076.1"/>
</dbReference>
<feature type="transmembrane region" description="Helical" evidence="6">
    <location>
        <begin position="364"/>
        <end position="384"/>
    </location>
</feature>
<keyword evidence="4 6" id="KW-1133">Transmembrane helix</keyword>
<evidence type="ECO:0000256" key="3">
    <source>
        <dbReference type="ARBA" id="ARBA00022692"/>
    </source>
</evidence>
<name>A0ABS0GQI1_9ACTN</name>
<feature type="transmembrane region" description="Helical" evidence="6">
    <location>
        <begin position="537"/>
        <end position="559"/>
    </location>
</feature>
<dbReference type="Proteomes" id="UP000638560">
    <property type="component" value="Unassembled WGS sequence"/>
</dbReference>
<dbReference type="Pfam" id="PF03176">
    <property type="entry name" value="MMPL"/>
    <property type="match status" value="2"/>
</dbReference>
<dbReference type="InterPro" id="IPR004869">
    <property type="entry name" value="MMPL_dom"/>
</dbReference>
<feature type="transmembrane region" description="Helical" evidence="6">
    <location>
        <begin position="179"/>
        <end position="198"/>
    </location>
</feature>
<evidence type="ECO:0000256" key="2">
    <source>
        <dbReference type="ARBA" id="ARBA00022475"/>
    </source>
</evidence>
<dbReference type="PROSITE" id="PS50156">
    <property type="entry name" value="SSD"/>
    <property type="match status" value="1"/>
</dbReference>
<feature type="transmembrane region" description="Helical" evidence="6">
    <location>
        <begin position="233"/>
        <end position="254"/>
    </location>
</feature>
<dbReference type="Gene3D" id="1.20.1640.10">
    <property type="entry name" value="Multidrug efflux transporter AcrB transmembrane domain"/>
    <property type="match status" value="2"/>
</dbReference>
<accession>A0ABS0GQI1</accession>
<evidence type="ECO:0000259" key="7">
    <source>
        <dbReference type="PROSITE" id="PS50156"/>
    </source>
</evidence>
<comment type="subcellular location">
    <subcellularLocation>
        <location evidence="1">Cell membrane</location>
        <topology evidence="1">Multi-pass membrane protein</topology>
    </subcellularLocation>
</comment>
<evidence type="ECO:0000313" key="9">
    <source>
        <dbReference type="Proteomes" id="UP000638560"/>
    </source>
</evidence>